<accession>A0AAW0EHH0</accession>
<dbReference type="Gene3D" id="3.40.1490.10">
    <property type="entry name" value="Bit1"/>
    <property type="match status" value="1"/>
</dbReference>
<keyword evidence="6" id="KW-0732">Signal</keyword>
<evidence type="ECO:0000256" key="2">
    <source>
        <dbReference type="ARBA" id="ARBA00022801"/>
    </source>
</evidence>
<feature type="signal peptide" evidence="6">
    <location>
        <begin position="1"/>
        <end position="18"/>
    </location>
</feature>
<dbReference type="NCBIfam" id="TIGR00283">
    <property type="entry name" value="arch_pth2"/>
    <property type="match status" value="1"/>
</dbReference>
<name>A0AAW0EHH0_9AGAR</name>
<dbReference type="GO" id="GO:0004045">
    <property type="term" value="F:peptidyl-tRNA hydrolase activity"/>
    <property type="evidence" value="ECO:0007669"/>
    <property type="project" value="UniProtKB-EC"/>
</dbReference>
<dbReference type="EMBL" id="JAWWNJ010000001">
    <property type="protein sequence ID" value="KAK7064404.1"/>
    <property type="molecule type" value="Genomic_DNA"/>
</dbReference>
<evidence type="ECO:0000313" key="7">
    <source>
        <dbReference type="EMBL" id="KAK7064404.1"/>
    </source>
</evidence>
<evidence type="ECO:0000313" key="8">
    <source>
        <dbReference type="Proteomes" id="UP001362999"/>
    </source>
</evidence>
<evidence type="ECO:0000256" key="1">
    <source>
        <dbReference type="ARBA" id="ARBA00013260"/>
    </source>
</evidence>
<evidence type="ECO:0000256" key="6">
    <source>
        <dbReference type="SAM" id="SignalP"/>
    </source>
</evidence>
<dbReference type="EC" id="3.1.1.29" evidence="1"/>
<keyword evidence="2 7" id="KW-0378">Hydrolase</keyword>
<sequence>MALVAGYCLVVAASISLGYYTASSGAGVKSTSRTTVDRPPPRQRSEEDSDSESEQGDVSSLTTLDDCTLVLCVRTDLSMSTGKIAAQCSHATLACYKTLLSKNPVLLRKWARAGYLKSVVRCSDEDALLLLQAQAQSLNLCARSIQDAGRTQIAAGSTTVLGIAGPTVLVRQVTEELLAY</sequence>
<comment type="similarity">
    <text evidence="3">Belongs to the PTH2 family.</text>
</comment>
<protein>
    <recommendedName>
        <fullName evidence="1">peptidyl-tRNA hydrolase</fullName>
        <ecNumber evidence="1">3.1.1.29</ecNumber>
    </recommendedName>
</protein>
<comment type="catalytic activity">
    <reaction evidence="4">
        <text>an N-acyl-L-alpha-aminoacyl-tRNA + H2O = an N-acyl-L-amino acid + a tRNA + H(+)</text>
        <dbReference type="Rhea" id="RHEA:54448"/>
        <dbReference type="Rhea" id="RHEA-COMP:10123"/>
        <dbReference type="Rhea" id="RHEA-COMP:13883"/>
        <dbReference type="ChEBI" id="CHEBI:15377"/>
        <dbReference type="ChEBI" id="CHEBI:15378"/>
        <dbReference type="ChEBI" id="CHEBI:59874"/>
        <dbReference type="ChEBI" id="CHEBI:78442"/>
        <dbReference type="ChEBI" id="CHEBI:138191"/>
        <dbReference type="EC" id="3.1.1.29"/>
    </reaction>
</comment>
<dbReference type="SUPFAM" id="SSF102462">
    <property type="entry name" value="Peptidyl-tRNA hydrolase II"/>
    <property type="match status" value="1"/>
</dbReference>
<dbReference type="Proteomes" id="UP001362999">
    <property type="component" value="Unassembled WGS sequence"/>
</dbReference>
<dbReference type="GO" id="GO:0005829">
    <property type="term" value="C:cytosol"/>
    <property type="evidence" value="ECO:0007669"/>
    <property type="project" value="TreeGrafter"/>
</dbReference>
<feature type="compositionally biased region" description="Basic and acidic residues" evidence="5">
    <location>
        <begin position="35"/>
        <end position="46"/>
    </location>
</feature>
<evidence type="ECO:0000256" key="3">
    <source>
        <dbReference type="ARBA" id="ARBA00038050"/>
    </source>
</evidence>
<dbReference type="FunFam" id="3.40.1490.10:FF:000001">
    <property type="entry name" value="Peptidyl-tRNA hydrolase 2"/>
    <property type="match status" value="1"/>
</dbReference>
<dbReference type="Pfam" id="PF01981">
    <property type="entry name" value="PTH2"/>
    <property type="match status" value="1"/>
</dbReference>
<feature type="region of interest" description="Disordered" evidence="5">
    <location>
        <begin position="23"/>
        <end position="59"/>
    </location>
</feature>
<evidence type="ECO:0000256" key="5">
    <source>
        <dbReference type="SAM" id="MobiDB-lite"/>
    </source>
</evidence>
<evidence type="ECO:0000256" key="4">
    <source>
        <dbReference type="ARBA" id="ARBA00048707"/>
    </source>
</evidence>
<comment type="caution">
    <text evidence="7">The sequence shown here is derived from an EMBL/GenBank/DDBJ whole genome shotgun (WGS) entry which is preliminary data.</text>
</comment>
<dbReference type="InterPro" id="IPR023476">
    <property type="entry name" value="Pep_tRNA_hydro_II_dom_sf"/>
</dbReference>
<dbReference type="PANTHER" id="PTHR12649">
    <property type="entry name" value="PEPTIDYL-TRNA HYDROLASE 2"/>
    <property type="match status" value="1"/>
</dbReference>
<proteinExistence type="inferred from homology"/>
<dbReference type="PANTHER" id="PTHR12649:SF11">
    <property type="entry name" value="PEPTIDYL-TRNA HYDROLASE 2, MITOCHONDRIAL"/>
    <property type="match status" value="1"/>
</dbReference>
<dbReference type="AlphaFoldDB" id="A0AAW0EHH0"/>
<feature type="chain" id="PRO_5043440925" description="peptidyl-tRNA hydrolase" evidence="6">
    <location>
        <begin position="19"/>
        <end position="180"/>
    </location>
</feature>
<organism evidence="7 8">
    <name type="scientific">Favolaschia claudopus</name>
    <dbReference type="NCBI Taxonomy" id="2862362"/>
    <lineage>
        <taxon>Eukaryota</taxon>
        <taxon>Fungi</taxon>
        <taxon>Dikarya</taxon>
        <taxon>Basidiomycota</taxon>
        <taxon>Agaricomycotina</taxon>
        <taxon>Agaricomycetes</taxon>
        <taxon>Agaricomycetidae</taxon>
        <taxon>Agaricales</taxon>
        <taxon>Marasmiineae</taxon>
        <taxon>Mycenaceae</taxon>
        <taxon>Favolaschia</taxon>
    </lineage>
</organism>
<gene>
    <name evidence="7" type="ORF">R3P38DRAFT_2824298</name>
</gene>
<dbReference type="InterPro" id="IPR002833">
    <property type="entry name" value="PTH2"/>
</dbReference>
<keyword evidence="8" id="KW-1185">Reference proteome</keyword>
<reference evidence="7 8" key="1">
    <citation type="journal article" date="2024" name="J Genomics">
        <title>Draft genome sequencing and assembly of Favolaschia claudopus CIRM-BRFM 2984 isolated from oak limbs.</title>
        <authorList>
            <person name="Navarro D."/>
            <person name="Drula E."/>
            <person name="Chaduli D."/>
            <person name="Cazenave R."/>
            <person name="Ahrendt S."/>
            <person name="Wang J."/>
            <person name="Lipzen A."/>
            <person name="Daum C."/>
            <person name="Barry K."/>
            <person name="Grigoriev I.V."/>
            <person name="Favel A."/>
            <person name="Rosso M.N."/>
            <person name="Martin F."/>
        </authorList>
    </citation>
    <scope>NUCLEOTIDE SEQUENCE [LARGE SCALE GENOMIC DNA]</scope>
    <source>
        <strain evidence="7 8">CIRM-BRFM 2984</strain>
    </source>
</reference>
<feature type="compositionally biased region" description="Polar residues" evidence="5">
    <location>
        <begin position="23"/>
        <end position="34"/>
    </location>
</feature>